<accession>A0A318RCD9</accession>
<keyword evidence="2" id="KW-0378">Hydrolase</keyword>
<dbReference type="PANTHER" id="PTHR48098">
    <property type="entry name" value="ENTEROCHELIN ESTERASE-RELATED"/>
    <property type="match status" value="1"/>
</dbReference>
<dbReference type="PANTHER" id="PTHR48098:SF1">
    <property type="entry name" value="DIACYLGLYCEROL ACYLTRANSFERASE_MYCOLYLTRANSFERASE AG85A"/>
    <property type="match status" value="1"/>
</dbReference>
<dbReference type="InterPro" id="IPR000801">
    <property type="entry name" value="Esterase-like"/>
</dbReference>
<evidence type="ECO:0000313" key="2">
    <source>
        <dbReference type="EMBL" id="PYE12316.1"/>
    </source>
</evidence>
<keyword evidence="3" id="KW-1185">Reference proteome</keyword>
<dbReference type="InterPro" id="IPR050583">
    <property type="entry name" value="Mycobacterial_A85_antigen"/>
</dbReference>
<proteinExistence type="predicted"/>
<feature type="chain" id="PRO_5016297025" evidence="1">
    <location>
        <begin position="31"/>
        <end position="329"/>
    </location>
</feature>
<comment type="caution">
    <text evidence="2">The sequence shown here is derived from an EMBL/GenBank/DDBJ whole genome shotgun (WGS) entry which is preliminary data.</text>
</comment>
<dbReference type="Gene3D" id="3.40.50.1820">
    <property type="entry name" value="alpha/beta hydrolase"/>
    <property type="match status" value="1"/>
</dbReference>
<dbReference type="SUPFAM" id="SSF53474">
    <property type="entry name" value="alpha/beta-Hydrolases"/>
    <property type="match status" value="1"/>
</dbReference>
<evidence type="ECO:0000256" key="1">
    <source>
        <dbReference type="SAM" id="SignalP"/>
    </source>
</evidence>
<feature type="signal peptide" evidence="1">
    <location>
        <begin position="1"/>
        <end position="30"/>
    </location>
</feature>
<sequence>MRRSSGVFRVLGTFAACGALLVSGAGVALAEPTPRVAQIEKTTEVSPQRHDLIVSSPAMGGKVQISVLTPADLSYSRGTLYLLDGAGAEDKVSDWITKGGAESYFADKDVTVVLPSGKGAFYTDWQKRDAAVGKPQWETFLTKELPPLINSTFNGNGNNAIAGLSMGGQAAYALASRHPGLYTGAGSLSGCPPVTGLANEGYVRTTMAKDGGDATNMWGPFGSPGWAAHDPSKRLDALRGKNLYISAGSGIPGPLDQTTELDDGMSREQTIAAGAALEIGAYRCSVEFALVMRAHGVDATENFRLIGTHAWPYWAQDLKAMYPVLARGL</sequence>
<evidence type="ECO:0000313" key="3">
    <source>
        <dbReference type="Proteomes" id="UP000247591"/>
    </source>
</evidence>
<dbReference type="GO" id="GO:0016747">
    <property type="term" value="F:acyltransferase activity, transferring groups other than amino-acyl groups"/>
    <property type="evidence" value="ECO:0007669"/>
    <property type="project" value="TreeGrafter"/>
</dbReference>
<keyword evidence="1" id="KW-0732">Signal</keyword>
<dbReference type="InterPro" id="IPR029058">
    <property type="entry name" value="AB_hydrolase_fold"/>
</dbReference>
<name>A0A318RCD9_WILLI</name>
<protein>
    <submittedName>
        <fullName evidence="2">S-formylglutathione hydrolase FrmB</fullName>
    </submittedName>
</protein>
<reference evidence="2 3" key="1">
    <citation type="submission" date="2018-06" db="EMBL/GenBank/DDBJ databases">
        <title>Genomic Encyclopedia of Type Strains, Phase IV (KMG-IV): sequencing the most valuable type-strain genomes for metagenomic binning, comparative biology and taxonomic classification.</title>
        <authorList>
            <person name="Goeker M."/>
        </authorList>
    </citation>
    <scope>NUCLEOTIDE SEQUENCE [LARGE SCALE GENOMIC DNA]</scope>
    <source>
        <strain evidence="2 3">DSM 45521</strain>
    </source>
</reference>
<organism evidence="2 3">
    <name type="scientific">Williamsia limnetica</name>
    <dbReference type="NCBI Taxonomy" id="882452"/>
    <lineage>
        <taxon>Bacteria</taxon>
        <taxon>Bacillati</taxon>
        <taxon>Actinomycetota</taxon>
        <taxon>Actinomycetes</taxon>
        <taxon>Mycobacteriales</taxon>
        <taxon>Nocardiaceae</taxon>
        <taxon>Williamsia</taxon>
    </lineage>
</organism>
<dbReference type="GO" id="GO:0016787">
    <property type="term" value="F:hydrolase activity"/>
    <property type="evidence" value="ECO:0007669"/>
    <property type="project" value="UniProtKB-KW"/>
</dbReference>
<dbReference type="Pfam" id="PF00756">
    <property type="entry name" value="Esterase"/>
    <property type="match status" value="1"/>
</dbReference>
<dbReference type="AlphaFoldDB" id="A0A318RCD9"/>
<dbReference type="RefSeq" id="WP_110472538.1">
    <property type="nucleotide sequence ID" value="NZ_QJSP01000023.1"/>
</dbReference>
<dbReference type="EMBL" id="QJSP01000023">
    <property type="protein sequence ID" value="PYE12316.1"/>
    <property type="molecule type" value="Genomic_DNA"/>
</dbReference>
<dbReference type="Proteomes" id="UP000247591">
    <property type="component" value="Unassembled WGS sequence"/>
</dbReference>
<dbReference type="OrthoDB" id="4510758at2"/>
<gene>
    <name evidence="2" type="ORF">DFR67_12339</name>
</gene>